<dbReference type="AlphaFoldDB" id="A0A9X5FDH7"/>
<dbReference type="RefSeq" id="WP_168447209.1">
    <property type="nucleotide sequence ID" value="NZ_JAAXOW010000002.1"/>
</dbReference>
<accession>A0A9X5FDH7</accession>
<dbReference type="EMBL" id="JAAXOW010000002">
    <property type="protein sequence ID" value="NKX93132.1"/>
    <property type="molecule type" value="Genomic_DNA"/>
</dbReference>
<comment type="caution">
    <text evidence="1">The sequence shown here is derived from an EMBL/GenBank/DDBJ whole genome shotgun (WGS) entry which is preliminary data.</text>
</comment>
<sequence>MSHCICGARKTRTGLCTHCDFPPVSGGCPVGCTRCRERDSHCPVCHVSFETRTASIVHEFQCRQAESQRAGLP</sequence>
<evidence type="ECO:0000313" key="1">
    <source>
        <dbReference type="EMBL" id="NKX93132.1"/>
    </source>
</evidence>
<proteinExistence type="predicted"/>
<dbReference type="Proteomes" id="UP000774283">
    <property type="component" value="Unassembled WGS sequence"/>
</dbReference>
<reference evidence="1 2" key="1">
    <citation type="submission" date="2020-04" db="EMBL/GenBank/DDBJ databases">
        <title>MicrobeNet Type strains.</title>
        <authorList>
            <person name="Nicholson A.C."/>
        </authorList>
    </citation>
    <scope>NUCLEOTIDE SEQUENCE [LARGE SCALE GENOMIC DNA]</scope>
    <source>
        <strain evidence="1 2">ATCC BAA-789</strain>
    </source>
</reference>
<evidence type="ECO:0000313" key="2">
    <source>
        <dbReference type="Proteomes" id="UP000774283"/>
    </source>
</evidence>
<organism evidence="1 2">
    <name type="scientific">Sanguibacter hominis ATCC BAA-789</name>
    <dbReference type="NCBI Taxonomy" id="1312740"/>
    <lineage>
        <taxon>Bacteria</taxon>
        <taxon>Bacillati</taxon>
        <taxon>Actinomycetota</taxon>
        <taxon>Actinomycetes</taxon>
        <taxon>Micrococcales</taxon>
        <taxon>Sanguibacteraceae</taxon>
        <taxon>Sanguibacter</taxon>
    </lineage>
</organism>
<name>A0A9X5FDH7_9MICO</name>
<gene>
    <name evidence="1" type="ORF">HF995_07580</name>
</gene>
<keyword evidence="2" id="KW-1185">Reference proteome</keyword>
<protein>
    <submittedName>
        <fullName evidence="1">Uncharacterized protein</fullName>
    </submittedName>
</protein>